<dbReference type="Proteomes" id="UP000095751">
    <property type="component" value="Unassembled WGS sequence"/>
</dbReference>
<dbReference type="InParanoid" id="A0A1E7FDL0"/>
<dbReference type="InterPro" id="IPR029044">
    <property type="entry name" value="Nucleotide-diphossugar_trans"/>
</dbReference>
<dbReference type="EMBL" id="KV784358">
    <property type="protein sequence ID" value="OEU16135.1"/>
    <property type="molecule type" value="Genomic_DNA"/>
</dbReference>
<evidence type="ECO:0008006" key="4">
    <source>
        <dbReference type="Google" id="ProtNLM"/>
    </source>
</evidence>
<sequence>MCCDVIDHYIPFILLLNQFVFVKPDWATLECLLIFSITFVKLQLKVLEQVQGDNVLDHEIFNLKNDTEIIVGTAISVIRTPHSGESKSKSSFSSTLTRNNDNKESSTTVDQNNTNYLLIPTNNITIKNNESHNNHEDVIEFQRQEGGVIVTKVHGPHQLALLKQSLCLLRYAYNSRVNYDIVLFTTLPIGDNETLLVDIRNILKPAIITVVLDNIGIVNEIHKLSPIRRQKFLQRCNVTSPDQITWDSVCYEEGFGSRISYNWQAEFRSWHIWRHQSLQRYRYMMWLDTDAFCTQKWDRDPIAIAVKNQMVIYFDNYPQGRAKAAQSKVKEVFGKYLCGARKLPNGQMSTTLDDTCGGSQLWTLHGFFHITDLDFFRQEQVIHWAETMIGDCFLCRQFDDQLAVTVPTFVLAPERSWDMYKSGVELKIFHNNKIDGKRNKKAGGFLNYWNDNAERQFPEAWNKCEITEGS</sequence>
<feature type="region of interest" description="Disordered" evidence="1">
    <location>
        <begin position="82"/>
        <end position="109"/>
    </location>
</feature>
<evidence type="ECO:0000313" key="2">
    <source>
        <dbReference type="EMBL" id="OEU16135.1"/>
    </source>
</evidence>
<dbReference type="AlphaFoldDB" id="A0A1E7FDL0"/>
<evidence type="ECO:0000313" key="3">
    <source>
        <dbReference type="Proteomes" id="UP000095751"/>
    </source>
</evidence>
<proteinExistence type="predicted"/>
<accession>A0A1E7FDL0</accession>
<dbReference type="SUPFAM" id="SSF53448">
    <property type="entry name" value="Nucleotide-diphospho-sugar transferases"/>
    <property type="match status" value="1"/>
</dbReference>
<evidence type="ECO:0000256" key="1">
    <source>
        <dbReference type="SAM" id="MobiDB-lite"/>
    </source>
</evidence>
<reference evidence="2 3" key="1">
    <citation type="submission" date="2016-09" db="EMBL/GenBank/DDBJ databases">
        <title>Extensive genetic diversity and differential bi-allelic expression allows diatom success in the polar Southern Ocean.</title>
        <authorList>
            <consortium name="DOE Joint Genome Institute"/>
            <person name="Mock T."/>
            <person name="Otillar R.P."/>
            <person name="Strauss J."/>
            <person name="Dupont C."/>
            <person name="Frickenhaus S."/>
            <person name="Maumus F."/>
            <person name="Mcmullan M."/>
            <person name="Sanges R."/>
            <person name="Schmutz J."/>
            <person name="Toseland A."/>
            <person name="Valas R."/>
            <person name="Veluchamy A."/>
            <person name="Ward B.J."/>
            <person name="Allen A."/>
            <person name="Barry K."/>
            <person name="Falciatore A."/>
            <person name="Ferrante M."/>
            <person name="Fortunato A.E."/>
            <person name="Gloeckner G."/>
            <person name="Gruber A."/>
            <person name="Hipkin R."/>
            <person name="Janech M."/>
            <person name="Kroth P."/>
            <person name="Leese F."/>
            <person name="Lindquist E."/>
            <person name="Lyon B.R."/>
            <person name="Martin J."/>
            <person name="Mayer C."/>
            <person name="Parker M."/>
            <person name="Quesneville H."/>
            <person name="Raymond J."/>
            <person name="Uhlig C."/>
            <person name="Valentin K.U."/>
            <person name="Worden A.Z."/>
            <person name="Armbrust E.V."/>
            <person name="Bowler C."/>
            <person name="Green B."/>
            <person name="Moulton V."/>
            <person name="Van Oosterhout C."/>
            <person name="Grigoriev I."/>
        </authorList>
    </citation>
    <scope>NUCLEOTIDE SEQUENCE [LARGE SCALE GENOMIC DNA]</scope>
    <source>
        <strain evidence="2 3">CCMP1102</strain>
    </source>
</reference>
<feature type="compositionally biased region" description="Polar residues" evidence="1">
    <location>
        <begin position="95"/>
        <end position="109"/>
    </location>
</feature>
<keyword evidence="3" id="KW-1185">Reference proteome</keyword>
<dbReference type="KEGG" id="fcy:FRACYDRAFT_238722"/>
<organism evidence="2 3">
    <name type="scientific">Fragilariopsis cylindrus CCMP1102</name>
    <dbReference type="NCBI Taxonomy" id="635003"/>
    <lineage>
        <taxon>Eukaryota</taxon>
        <taxon>Sar</taxon>
        <taxon>Stramenopiles</taxon>
        <taxon>Ochrophyta</taxon>
        <taxon>Bacillariophyta</taxon>
        <taxon>Bacillariophyceae</taxon>
        <taxon>Bacillariophycidae</taxon>
        <taxon>Bacillariales</taxon>
        <taxon>Bacillariaceae</taxon>
        <taxon>Fragilariopsis</taxon>
    </lineage>
</organism>
<name>A0A1E7FDL0_9STRA</name>
<dbReference type="Gene3D" id="3.90.550.10">
    <property type="entry name" value="Spore Coat Polysaccharide Biosynthesis Protein SpsA, Chain A"/>
    <property type="match status" value="1"/>
</dbReference>
<gene>
    <name evidence="2" type="ORF">FRACYDRAFT_238722</name>
</gene>
<dbReference type="OrthoDB" id="42004at2759"/>
<protein>
    <recommendedName>
        <fullName evidence="4">Nucleotide-diphospho-sugar transferase domain-containing protein</fullName>
    </recommendedName>
</protein>